<dbReference type="PROSITE" id="PS50177">
    <property type="entry name" value="NTF2_DOMAIN"/>
    <property type="match status" value="1"/>
</dbReference>
<reference evidence="6 7" key="1">
    <citation type="journal article" date="2020" name="Nat. Commun.">
        <title>Genome of Tripterygium wilfordii and identification of cytochrome P450 involved in triptolide biosynthesis.</title>
        <authorList>
            <person name="Tu L."/>
            <person name="Su P."/>
            <person name="Zhang Z."/>
            <person name="Gao L."/>
            <person name="Wang J."/>
            <person name="Hu T."/>
            <person name="Zhou J."/>
            <person name="Zhang Y."/>
            <person name="Zhao Y."/>
            <person name="Liu Y."/>
            <person name="Song Y."/>
            <person name="Tong Y."/>
            <person name="Lu Y."/>
            <person name="Yang J."/>
            <person name="Xu C."/>
            <person name="Jia M."/>
            <person name="Peters R.J."/>
            <person name="Huang L."/>
            <person name="Gao W."/>
        </authorList>
    </citation>
    <scope>NUCLEOTIDE SEQUENCE [LARGE SCALE GENOMIC DNA]</scope>
    <source>
        <strain evidence="7">cv. XIE 37</strain>
        <tissue evidence="6">Leaf</tissue>
    </source>
</reference>
<evidence type="ECO:0000256" key="3">
    <source>
        <dbReference type="SAM" id="MobiDB-lite"/>
    </source>
</evidence>
<keyword evidence="7" id="KW-1185">Reference proteome</keyword>
<dbReference type="SUPFAM" id="SSF54427">
    <property type="entry name" value="NTF2-like"/>
    <property type="match status" value="1"/>
</dbReference>
<evidence type="ECO:0000313" key="7">
    <source>
        <dbReference type="Proteomes" id="UP000593562"/>
    </source>
</evidence>
<dbReference type="PROSITE" id="PS50102">
    <property type="entry name" value="RRM"/>
    <property type="match status" value="1"/>
</dbReference>
<dbReference type="GO" id="GO:0005829">
    <property type="term" value="C:cytosol"/>
    <property type="evidence" value="ECO:0007669"/>
    <property type="project" value="TreeGrafter"/>
</dbReference>
<dbReference type="SUPFAM" id="SSF54928">
    <property type="entry name" value="RNA-binding domain, RBD"/>
    <property type="match status" value="1"/>
</dbReference>
<sequence length="446" mass="49723">MASPYPAPAVSAVQVGSYFVGQYYQVLKKQPDLVHHFYRDQSTMTRIDGDYIESASSLLQIHTIITSLNFTAIEIKTINSLDSWNEGVLVMLSGVVKMKDYSGLRKFVQTFFLAPQEKGYFVLNDIFQFIDDQTIYQQYSVPISSENTHLNASSPHLDPPVSDYVLEEEAREFVSSVRIEDDPVDKYSLPEQQQPDFDAEIVVEEAPVEEMHASMQSVVNAVQEPVAPTAEEPVGEQPKRTYASILRVHREHATSSVASQTIINMNTPNAFDWNDVPVPPSTTRQLDSTSSWLPESGVETADDGFSQDEGEPKSVYVRNLPSDVTAEEIEQEFKNFGKIKPDGVFVRNRKDAIGVCYAFVEFEDLASIQNAIQASPIHLAGRQVYVEERRASSSGARGGRRGRGRGSYQTEALRGRFGGRLGRGSNQDVGDYSRLRGNGFPQRGSR</sequence>
<dbReference type="Gene3D" id="3.10.450.50">
    <property type="match status" value="1"/>
</dbReference>
<dbReference type="InterPro" id="IPR039539">
    <property type="entry name" value="Ras_GTPase_bind_prot"/>
</dbReference>
<dbReference type="CDD" id="cd00590">
    <property type="entry name" value="RRM_SF"/>
    <property type="match status" value="1"/>
</dbReference>
<gene>
    <name evidence="6" type="ORF">HS088_TW12G00187</name>
</gene>
<accession>A0A7J7CY17</accession>
<name>A0A7J7CY17_TRIWF</name>
<dbReference type="InterPro" id="IPR032710">
    <property type="entry name" value="NTF2-like_dom_sf"/>
</dbReference>
<feature type="domain" description="NTF2" evidence="5">
    <location>
        <begin position="15"/>
        <end position="129"/>
    </location>
</feature>
<evidence type="ECO:0000256" key="1">
    <source>
        <dbReference type="ARBA" id="ARBA00022884"/>
    </source>
</evidence>
<evidence type="ECO:0000259" key="4">
    <source>
        <dbReference type="PROSITE" id="PS50102"/>
    </source>
</evidence>
<dbReference type="AlphaFoldDB" id="A0A7J7CY17"/>
<dbReference type="OrthoDB" id="339151at2759"/>
<dbReference type="FunFam" id="3.30.70.330:FF:000656">
    <property type="entry name" value="Nuclear transport factor 2 family protein"/>
    <property type="match status" value="1"/>
</dbReference>
<evidence type="ECO:0000313" key="6">
    <source>
        <dbReference type="EMBL" id="KAF5738991.1"/>
    </source>
</evidence>
<dbReference type="FunCoup" id="A0A7J7CY17">
    <property type="interactions" value="4158"/>
</dbReference>
<dbReference type="GO" id="GO:0003729">
    <property type="term" value="F:mRNA binding"/>
    <property type="evidence" value="ECO:0007669"/>
    <property type="project" value="TreeGrafter"/>
</dbReference>
<evidence type="ECO:0000256" key="2">
    <source>
        <dbReference type="PROSITE-ProRule" id="PRU00176"/>
    </source>
</evidence>
<dbReference type="InterPro" id="IPR035979">
    <property type="entry name" value="RBD_domain_sf"/>
</dbReference>
<dbReference type="CDD" id="cd00780">
    <property type="entry name" value="NTF2"/>
    <property type="match status" value="1"/>
</dbReference>
<dbReference type="Gene3D" id="3.30.70.330">
    <property type="match status" value="1"/>
</dbReference>
<feature type="region of interest" description="Disordered" evidence="3">
    <location>
        <begin position="273"/>
        <end position="312"/>
    </location>
</feature>
<feature type="compositionally biased region" description="Acidic residues" evidence="3">
    <location>
        <begin position="300"/>
        <end position="309"/>
    </location>
</feature>
<dbReference type="PANTHER" id="PTHR10693:SF29">
    <property type="entry name" value="GB|AAD20086.1"/>
    <property type="match status" value="1"/>
</dbReference>
<dbReference type="EMBL" id="JAAARO010000012">
    <property type="protein sequence ID" value="KAF5738991.1"/>
    <property type="molecule type" value="Genomic_DNA"/>
</dbReference>
<evidence type="ECO:0000259" key="5">
    <source>
        <dbReference type="PROSITE" id="PS50177"/>
    </source>
</evidence>
<dbReference type="SMART" id="SM00360">
    <property type="entry name" value="RRM"/>
    <property type="match status" value="1"/>
</dbReference>
<dbReference type="PANTHER" id="PTHR10693">
    <property type="entry name" value="RAS GTPASE-ACTIVATING PROTEIN-BINDING PROTEIN"/>
    <property type="match status" value="1"/>
</dbReference>
<dbReference type="GO" id="GO:1990904">
    <property type="term" value="C:ribonucleoprotein complex"/>
    <property type="evidence" value="ECO:0007669"/>
    <property type="project" value="TreeGrafter"/>
</dbReference>
<feature type="compositionally biased region" description="Polar residues" evidence="3">
    <location>
        <begin position="281"/>
        <end position="293"/>
    </location>
</feature>
<dbReference type="InParanoid" id="A0A7J7CY17"/>
<organism evidence="6 7">
    <name type="scientific">Tripterygium wilfordii</name>
    <name type="common">Thunder God vine</name>
    <dbReference type="NCBI Taxonomy" id="458696"/>
    <lineage>
        <taxon>Eukaryota</taxon>
        <taxon>Viridiplantae</taxon>
        <taxon>Streptophyta</taxon>
        <taxon>Embryophyta</taxon>
        <taxon>Tracheophyta</taxon>
        <taxon>Spermatophyta</taxon>
        <taxon>Magnoliopsida</taxon>
        <taxon>eudicotyledons</taxon>
        <taxon>Gunneridae</taxon>
        <taxon>Pentapetalae</taxon>
        <taxon>rosids</taxon>
        <taxon>fabids</taxon>
        <taxon>Celastrales</taxon>
        <taxon>Celastraceae</taxon>
        <taxon>Tripterygium</taxon>
    </lineage>
</organism>
<dbReference type="InterPro" id="IPR002075">
    <property type="entry name" value="NTF2_dom"/>
</dbReference>
<feature type="region of interest" description="Disordered" evidence="3">
    <location>
        <begin position="388"/>
        <end position="446"/>
    </location>
</feature>
<protein>
    <submittedName>
        <fullName evidence="6">Putative Ras-GTPase-activating protein-binding protein</fullName>
    </submittedName>
</protein>
<feature type="domain" description="RRM" evidence="4">
    <location>
        <begin position="313"/>
        <end position="391"/>
    </location>
</feature>
<dbReference type="Pfam" id="PF02136">
    <property type="entry name" value="NTF2"/>
    <property type="match status" value="1"/>
</dbReference>
<dbReference type="InterPro" id="IPR012677">
    <property type="entry name" value="Nucleotide-bd_a/b_plait_sf"/>
</dbReference>
<proteinExistence type="predicted"/>
<dbReference type="Proteomes" id="UP000593562">
    <property type="component" value="Unassembled WGS sequence"/>
</dbReference>
<dbReference type="FunFam" id="3.10.450.50:FF:000003">
    <property type="entry name" value="Nuclear transport factor 2 family protein"/>
    <property type="match status" value="1"/>
</dbReference>
<comment type="caution">
    <text evidence="6">The sequence shown here is derived from an EMBL/GenBank/DDBJ whole genome shotgun (WGS) entry which is preliminary data.</text>
</comment>
<dbReference type="InterPro" id="IPR018222">
    <property type="entry name" value="Nuclear_transport_factor_2_euk"/>
</dbReference>
<dbReference type="Pfam" id="PF00076">
    <property type="entry name" value="RRM_1"/>
    <property type="match status" value="1"/>
</dbReference>
<dbReference type="InterPro" id="IPR000504">
    <property type="entry name" value="RRM_dom"/>
</dbReference>
<keyword evidence="1 2" id="KW-0694">RNA-binding</keyword>